<feature type="domain" description="N-acetyltransferase" evidence="1">
    <location>
        <begin position="15"/>
        <end position="162"/>
    </location>
</feature>
<proteinExistence type="predicted"/>
<gene>
    <name evidence="2" type="ORF">EDS130_LOCUS4393</name>
</gene>
<dbReference type="SUPFAM" id="SSF55729">
    <property type="entry name" value="Acyl-CoA N-acyltransferases (Nat)"/>
    <property type="match status" value="1"/>
</dbReference>
<dbReference type="CDD" id="cd04301">
    <property type="entry name" value="NAT_SF"/>
    <property type="match status" value="1"/>
</dbReference>
<dbReference type="InterPro" id="IPR000182">
    <property type="entry name" value="GNAT_dom"/>
</dbReference>
<dbReference type="PANTHER" id="PTHR20905">
    <property type="entry name" value="N-ACETYLTRANSFERASE-RELATED"/>
    <property type="match status" value="1"/>
</dbReference>
<protein>
    <recommendedName>
        <fullName evidence="1">N-acetyltransferase domain-containing protein</fullName>
    </recommendedName>
</protein>
<evidence type="ECO:0000313" key="2">
    <source>
        <dbReference type="EMBL" id="CAF0791929.1"/>
    </source>
</evidence>
<dbReference type="GO" id="GO:0008080">
    <property type="term" value="F:N-acetyltransferase activity"/>
    <property type="evidence" value="ECO:0007669"/>
    <property type="project" value="TreeGrafter"/>
</dbReference>
<sequence>MSKFTFTLLTNEYIPDVRALLLNSFFLHEPLNERFGYNLPDEVEDFIDDVVKCALRDQCSFVALDGNQLAGLLHQAKNVYDHFNVDRILYTAVISVDPNYRGQRLSEQLLEKSLEYAKESLHLQAAYTETSSYYSLKAFLKMNYERLYEIMYETYDKEKLSNMGVHDRCTLVGRKL</sequence>
<evidence type="ECO:0000313" key="3">
    <source>
        <dbReference type="Proteomes" id="UP000663852"/>
    </source>
</evidence>
<name>A0A813RY94_ADIRI</name>
<dbReference type="AlphaFoldDB" id="A0A813RY94"/>
<dbReference type="Proteomes" id="UP000663852">
    <property type="component" value="Unassembled WGS sequence"/>
</dbReference>
<comment type="caution">
    <text evidence="2">The sequence shown here is derived from an EMBL/GenBank/DDBJ whole genome shotgun (WGS) entry which is preliminary data.</text>
</comment>
<dbReference type="InterPro" id="IPR016181">
    <property type="entry name" value="Acyl_CoA_acyltransferase"/>
</dbReference>
<evidence type="ECO:0000259" key="1">
    <source>
        <dbReference type="PROSITE" id="PS51186"/>
    </source>
</evidence>
<reference evidence="2" key="1">
    <citation type="submission" date="2021-02" db="EMBL/GenBank/DDBJ databases">
        <authorList>
            <person name="Nowell W R."/>
        </authorList>
    </citation>
    <scope>NUCLEOTIDE SEQUENCE</scope>
</reference>
<dbReference type="Pfam" id="PF00583">
    <property type="entry name" value="Acetyltransf_1"/>
    <property type="match status" value="1"/>
</dbReference>
<dbReference type="OrthoDB" id="2115692at2759"/>
<dbReference type="PANTHER" id="PTHR20905:SF1">
    <property type="entry name" value="AT07410P-RELATED"/>
    <property type="match status" value="1"/>
</dbReference>
<organism evidence="2 3">
    <name type="scientific">Adineta ricciae</name>
    <name type="common">Rotifer</name>
    <dbReference type="NCBI Taxonomy" id="249248"/>
    <lineage>
        <taxon>Eukaryota</taxon>
        <taxon>Metazoa</taxon>
        <taxon>Spiralia</taxon>
        <taxon>Gnathifera</taxon>
        <taxon>Rotifera</taxon>
        <taxon>Eurotatoria</taxon>
        <taxon>Bdelloidea</taxon>
        <taxon>Adinetida</taxon>
        <taxon>Adinetidae</taxon>
        <taxon>Adineta</taxon>
    </lineage>
</organism>
<dbReference type="Gene3D" id="3.40.630.30">
    <property type="match status" value="2"/>
</dbReference>
<accession>A0A813RY94</accession>
<dbReference type="EMBL" id="CAJNOJ010000011">
    <property type="protein sequence ID" value="CAF0791929.1"/>
    <property type="molecule type" value="Genomic_DNA"/>
</dbReference>
<dbReference type="PROSITE" id="PS51186">
    <property type="entry name" value="GNAT"/>
    <property type="match status" value="1"/>
</dbReference>